<name>A0A6N8FGP8_9GAMM</name>
<keyword evidence="6 10" id="KW-0812">Transmembrane</keyword>
<dbReference type="GO" id="GO:0005886">
    <property type="term" value="C:plasma membrane"/>
    <property type="evidence" value="ECO:0007669"/>
    <property type="project" value="UniProtKB-SubCell"/>
</dbReference>
<evidence type="ECO:0000256" key="9">
    <source>
        <dbReference type="ARBA" id="ARBA00030775"/>
    </source>
</evidence>
<comment type="caution">
    <text evidence="11">The sequence shown here is derived from an EMBL/GenBank/DDBJ whole genome shotgun (WGS) entry which is preliminary data.</text>
</comment>
<dbReference type="SUPFAM" id="SSF54523">
    <property type="entry name" value="Pili subunits"/>
    <property type="match status" value="1"/>
</dbReference>
<keyword evidence="4" id="KW-0488">Methylation</keyword>
<dbReference type="Gene3D" id="3.55.40.10">
    <property type="entry name" value="minor pseudopilin epsh domain"/>
    <property type="match status" value="1"/>
</dbReference>
<dbReference type="Proteomes" id="UP000439994">
    <property type="component" value="Unassembled WGS sequence"/>
</dbReference>
<evidence type="ECO:0000256" key="3">
    <source>
        <dbReference type="ARBA" id="ARBA00022475"/>
    </source>
</evidence>
<dbReference type="InterPro" id="IPR049875">
    <property type="entry name" value="TypeII_GspH"/>
</dbReference>
<keyword evidence="12" id="KW-1185">Reference proteome</keyword>
<dbReference type="EMBL" id="WOCD01000005">
    <property type="protein sequence ID" value="MUH73431.1"/>
    <property type="molecule type" value="Genomic_DNA"/>
</dbReference>
<keyword evidence="8 10" id="KW-0472">Membrane</keyword>
<evidence type="ECO:0000256" key="8">
    <source>
        <dbReference type="ARBA" id="ARBA00023136"/>
    </source>
</evidence>
<feature type="transmembrane region" description="Helical" evidence="10">
    <location>
        <begin position="12"/>
        <end position="31"/>
    </location>
</feature>
<dbReference type="InterPro" id="IPR012902">
    <property type="entry name" value="N_methyl_site"/>
</dbReference>
<evidence type="ECO:0000313" key="12">
    <source>
        <dbReference type="Proteomes" id="UP000439994"/>
    </source>
</evidence>
<dbReference type="RefSeq" id="WP_155696702.1">
    <property type="nucleotide sequence ID" value="NZ_BAAAFQ010000011.1"/>
</dbReference>
<evidence type="ECO:0000256" key="2">
    <source>
        <dbReference type="ARBA" id="ARBA00021549"/>
    </source>
</evidence>
<organism evidence="11 12">
    <name type="scientific">Psychrosphaera haliotis</name>
    <dbReference type="NCBI Taxonomy" id="555083"/>
    <lineage>
        <taxon>Bacteria</taxon>
        <taxon>Pseudomonadati</taxon>
        <taxon>Pseudomonadota</taxon>
        <taxon>Gammaproteobacteria</taxon>
        <taxon>Alteromonadales</taxon>
        <taxon>Pseudoalteromonadaceae</taxon>
        <taxon>Psychrosphaera</taxon>
    </lineage>
</organism>
<evidence type="ECO:0000256" key="7">
    <source>
        <dbReference type="ARBA" id="ARBA00022989"/>
    </source>
</evidence>
<reference evidence="11 12" key="1">
    <citation type="submission" date="2019-11" db="EMBL/GenBank/DDBJ databases">
        <title>P. haliotis isolates from Z. marina roots.</title>
        <authorList>
            <person name="Cohen M."/>
            <person name="Jospin G."/>
            <person name="Eisen J.A."/>
            <person name="Coil D.A."/>
        </authorList>
    </citation>
    <scope>NUCLEOTIDE SEQUENCE [LARGE SCALE GENOMIC DNA]</scope>
    <source>
        <strain evidence="11 12">UCD-MCMsp1aY</strain>
    </source>
</reference>
<comment type="subcellular location">
    <subcellularLocation>
        <location evidence="1">Cell inner membrane</location>
        <topology evidence="1">Single-pass membrane protein</topology>
    </subcellularLocation>
</comment>
<evidence type="ECO:0000256" key="5">
    <source>
        <dbReference type="ARBA" id="ARBA00022519"/>
    </source>
</evidence>
<keyword evidence="7 10" id="KW-1133">Transmembrane helix</keyword>
<accession>A0A6N8FGP8</accession>
<dbReference type="OrthoDB" id="5730913at2"/>
<sequence>MARCSKHQGFTLIELMLVIVIIGYLVSLVRFPSFAPNAYDLVEEESQKLTALINLASEYATVKNKQLGLSVSEQQYVFLILEDEEWVRFTDRPFETEPLNENLTLTLKLDGLPWQEQSLLSAVQFIDDETMEDQSGLSNEEKLLAFPQVFLLSSGEISPFEIELEFQDFDDVVMFVIQGLFTAPVKHYNPAEQEELDR</sequence>
<dbReference type="GO" id="GO:0015628">
    <property type="term" value="P:protein secretion by the type II secretion system"/>
    <property type="evidence" value="ECO:0007669"/>
    <property type="project" value="InterPro"/>
</dbReference>
<evidence type="ECO:0000256" key="6">
    <source>
        <dbReference type="ARBA" id="ARBA00022692"/>
    </source>
</evidence>
<dbReference type="GO" id="GO:0015627">
    <property type="term" value="C:type II protein secretion system complex"/>
    <property type="evidence" value="ECO:0007669"/>
    <property type="project" value="InterPro"/>
</dbReference>
<evidence type="ECO:0000313" key="11">
    <source>
        <dbReference type="EMBL" id="MUH73431.1"/>
    </source>
</evidence>
<gene>
    <name evidence="11" type="primary">gspH</name>
    <name evidence="11" type="ORF">GNP35_13625</name>
</gene>
<evidence type="ECO:0000256" key="10">
    <source>
        <dbReference type="SAM" id="Phobius"/>
    </source>
</evidence>
<dbReference type="NCBIfam" id="TIGR01708">
    <property type="entry name" value="typeII_sec_gspH"/>
    <property type="match status" value="1"/>
</dbReference>
<proteinExistence type="predicted"/>
<dbReference type="InterPro" id="IPR045584">
    <property type="entry name" value="Pilin-like"/>
</dbReference>
<keyword evidence="3" id="KW-1003">Cell membrane</keyword>
<protein>
    <recommendedName>
        <fullName evidence="2">Type II secretion system protein H</fullName>
    </recommendedName>
    <alternativeName>
        <fullName evidence="9">General secretion pathway protein H</fullName>
    </alternativeName>
</protein>
<dbReference type="PRINTS" id="PR00885">
    <property type="entry name" value="BCTERIALGSPH"/>
</dbReference>
<evidence type="ECO:0000256" key="4">
    <source>
        <dbReference type="ARBA" id="ARBA00022481"/>
    </source>
</evidence>
<keyword evidence="5" id="KW-0997">Cell inner membrane</keyword>
<dbReference type="NCBIfam" id="TIGR02532">
    <property type="entry name" value="IV_pilin_GFxxxE"/>
    <property type="match status" value="1"/>
</dbReference>
<evidence type="ECO:0000256" key="1">
    <source>
        <dbReference type="ARBA" id="ARBA00004377"/>
    </source>
</evidence>
<dbReference type="AlphaFoldDB" id="A0A6N8FGP8"/>
<dbReference type="InterPro" id="IPR002416">
    <property type="entry name" value="T2SS_protein-GspH"/>
</dbReference>
<dbReference type="Pfam" id="PF07963">
    <property type="entry name" value="N_methyl"/>
    <property type="match status" value="1"/>
</dbReference>